<proteinExistence type="predicted"/>
<dbReference type="Gene3D" id="3.30.870.10">
    <property type="entry name" value="Endonuclease Chain A"/>
    <property type="match status" value="1"/>
</dbReference>
<dbReference type="InterPro" id="IPR001736">
    <property type="entry name" value="PLipase_D/transphosphatidylase"/>
</dbReference>
<feature type="domain" description="PLD phosphodiesterase" evidence="1">
    <location>
        <begin position="81"/>
        <end position="108"/>
    </location>
</feature>
<dbReference type="Proteomes" id="UP000011708">
    <property type="component" value="Chromosome"/>
</dbReference>
<dbReference type="PATRIC" id="fig|999431.4.peg.1284"/>
<organism evidence="2">
    <name type="scientific">Treponema denticola H1-T</name>
    <dbReference type="NCBI Taxonomy" id="999431"/>
    <lineage>
        <taxon>Bacteria</taxon>
        <taxon>Pseudomonadati</taxon>
        <taxon>Spirochaetota</taxon>
        <taxon>Spirochaetia</taxon>
        <taxon>Spirochaetales</taxon>
        <taxon>Treponemataceae</taxon>
        <taxon>Treponema</taxon>
    </lineage>
</organism>
<dbReference type="HOGENOM" id="CLU_049446_0_0_12"/>
<dbReference type="Pfam" id="PF13091">
    <property type="entry name" value="PLDc_2"/>
    <property type="match status" value="1"/>
</dbReference>
<evidence type="ECO:0000259" key="1">
    <source>
        <dbReference type="PROSITE" id="PS50035"/>
    </source>
</evidence>
<dbReference type="EMBL" id="AGDW01000014">
    <property type="protein sequence ID" value="EMB31199.1"/>
    <property type="molecule type" value="Genomic_DNA"/>
</dbReference>
<dbReference type="CDD" id="cd09117">
    <property type="entry name" value="PLDc_Bfil_DEXD_like"/>
    <property type="match status" value="1"/>
</dbReference>
<reference evidence="2" key="1">
    <citation type="submission" date="2012-01" db="EMBL/GenBank/DDBJ databases">
        <title>The Genome Sequence of Treponema denticola H1-T.</title>
        <authorList>
            <consortium name="The Broad Institute Genome Sequencing Platform"/>
            <person name="Earl A."/>
            <person name="Ward D."/>
            <person name="Feldgarden M."/>
            <person name="Gevers D."/>
            <person name="Blanton J.M."/>
            <person name="Fenno C.J."/>
            <person name="Baranova O.V."/>
            <person name="Mathney J."/>
            <person name="Dewhirst F.E."/>
            <person name="Izard J."/>
            <person name="Young S.K."/>
            <person name="Zeng Q."/>
            <person name="Gargeya S."/>
            <person name="Fitzgerald M."/>
            <person name="Haas B."/>
            <person name="Abouelleil A."/>
            <person name="Alvarado L."/>
            <person name="Arachchi H.M."/>
            <person name="Berlin A."/>
            <person name="Chapman S.B."/>
            <person name="Gearin G."/>
            <person name="Goldberg J."/>
            <person name="Griggs A."/>
            <person name="Gujja S."/>
            <person name="Hansen M."/>
            <person name="Heiman D."/>
            <person name="Howarth C."/>
            <person name="Larimer J."/>
            <person name="Lui A."/>
            <person name="MacDonald P.J.P."/>
            <person name="McCowen C."/>
            <person name="Montmayeur A."/>
            <person name="Murphy C."/>
            <person name="Neiman D."/>
            <person name="Pearson M."/>
            <person name="Priest M."/>
            <person name="Roberts A."/>
            <person name="Saif S."/>
            <person name="Shea T."/>
            <person name="Sisk P."/>
            <person name="Stolte C."/>
            <person name="Sykes S."/>
            <person name="Wortman J."/>
            <person name="Nusbaum C."/>
            <person name="Birren B."/>
        </authorList>
    </citation>
    <scope>NUCLEOTIDE SEQUENCE [LARGE SCALE GENOMIC DNA]</scope>
    <source>
        <strain evidence="2">H1-T</strain>
    </source>
</reference>
<dbReference type="SUPFAM" id="SSF56024">
    <property type="entry name" value="Phospholipase D/nuclease"/>
    <property type="match status" value="1"/>
</dbReference>
<comment type="caution">
    <text evidence="2">The sequence shown here is derived from an EMBL/GenBank/DDBJ whole genome shotgun (WGS) entry which is preliminary data.</text>
</comment>
<dbReference type="RefSeq" id="WP_002674340.1">
    <property type="nucleotide sequence ID" value="NZ_CM001794.1"/>
</dbReference>
<dbReference type="GO" id="GO:0006793">
    <property type="term" value="P:phosphorus metabolic process"/>
    <property type="evidence" value="ECO:0007669"/>
    <property type="project" value="UniProtKB-ARBA"/>
</dbReference>
<dbReference type="InterPro" id="IPR025202">
    <property type="entry name" value="PLD-like_dom"/>
</dbReference>
<name>M2CA39_TREDN</name>
<protein>
    <recommendedName>
        <fullName evidence="1">PLD phosphodiesterase domain-containing protein</fullName>
    </recommendedName>
</protein>
<accession>M2CA39</accession>
<sequence length="462" mass="54419">MELFFDYQTKRSLALLLNYLPKEVTKISAAIAYTHDDLLIKKCDKNKITLEWWGLFNSDISSKMEIVKEALKSPYIKFYPFAEFFHPKVIVFHNYGIYIGSHNLTHNAMYLNVEAGVFIPKNEINEKLQKEVDNFFNYLKQNSIPATNADVEKIERYLVETEIEKKRKDSIQQNIDALFEEQFQHLFILKGGVEDYEGGNKLTKQENKKLHFLQEWRETQKYLSIIHDKVKNIKEPDWIDKDADISIITDQILHAYYYSHLLKGSDENIKSSKLVNEEYEKNKLNPEHAVEKALKWWESLVTPPSNEDKHINIWNRTNKQILSNLRTRDLSSEELFQVFNQNHAARNHARQMKNSDFKLKKDCKKSIDERVKLYTVWIQKQKTKGGLTIQDILKYLLFDDSILIDERVFEVINNPKYKLDHFGRSIVGELVGWGRPEITHLRNNRVNKALRALGFDVALFSD</sequence>
<dbReference type="AlphaFoldDB" id="M2CA39"/>
<evidence type="ECO:0000313" key="2">
    <source>
        <dbReference type="EMBL" id="EMB31199.1"/>
    </source>
</evidence>
<dbReference type="PROSITE" id="PS50035">
    <property type="entry name" value="PLD"/>
    <property type="match status" value="1"/>
</dbReference>
<gene>
    <name evidence="2" type="ORF">HMPREF9725_01248</name>
</gene>
<dbReference type="GO" id="GO:0003824">
    <property type="term" value="F:catalytic activity"/>
    <property type="evidence" value="ECO:0007669"/>
    <property type="project" value="InterPro"/>
</dbReference>